<evidence type="ECO:0000256" key="1">
    <source>
        <dbReference type="SAM" id="MobiDB-lite"/>
    </source>
</evidence>
<organism evidence="2 3">
    <name type="scientific">Bimuria novae-zelandiae CBS 107.79</name>
    <dbReference type="NCBI Taxonomy" id="1447943"/>
    <lineage>
        <taxon>Eukaryota</taxon>
        <taxon>Fungi</taxon>
        <taxon>Dikarya</taxon>
        <taxon>Ascomycota</taxon>
        <taxon>Pezizomycotina</taxon>
        <taxon>Dothideomycetes</taxon>
        <taxon>Pleosporomycetidae</taxon>
        <taxon>Pleosporales</taxon>
        <taxon>Massarineae</taxon>
        <taxon>Didymosphaeriaceae</taxon>
        <taxon>Bimuria</taxon>
    </lineage>
</organism>
<feature type="compositionally biased region" description="Pro residues" evidence="1">
    <location>
        <begin position="293"/>
        <end position="307"/>
    </location>
</feature>
<feature type="compositionally biased region" description="Basic residues" evidence="1">
    <location>
        <begin position="80"/>
        <end position="91"/>
    </location>
</feature>
<accession>A0A6A5UTP6</accession>
<feature type="region of interest" description="Disordered" evidence="1">
    <location>
        <begin position="213"/>
        <end position="492"/>
    </location>
</feature>
<proteinExistence type="predicted"/>
<feature type="region of interest" description="Disordered" evidence="1">
    <location>
        <begin position="80"/>
        <end position="108"/>
    </location>
</feature>
<keyword evidence="3" id="KW-1185">Reference proteome</keyword>
<name>A0A6A5UTP6_9PLEO</name>
<protein>
    <submittedName>
        <fullName evidence="2">Uncharacterized protein</fullName>
    </submittedName>
</protein>
<sequence>MRPAQHPKRTTPVASQGPKYPYTIHRMYLCGHPDEYIQIDKAPDTNPPRLLHTIVPPPLVVRGKTVKPYKQTRERCTKCAKAHRASKRHPRSLAAHRIQPQSSDSTERNGFTHVLRRESFFGRGEEPTRWPEEREGDPGYRDYSCLKELHHQVESGKNVRPHSAVAFEERAGRRTVEGPKWEGRGKLVYVAQTAVDPALAPGLGHDEFNVELPQSQTQEARPSARASPAGNWQARGEDETRLRANTQPEQPQGALPSPLLPPSRTLGNPQVQIQRGQARSRANTHESGLSRPRVPPPPPRQSPPSPRRAPEKASPRSNTGTANLDEDEVARNRALALQQLQGRASTPGERHSDIAPLSSQQRPPSETDTSHDNVPSYINHQRPFEPNRLSGGTTLSFGDRPRQYRYNRNSPPGRVEEPGLSVNSILETLYPPCRFDQPEEEREWEREQGGGGRGSYGSYRSFESQRYPGPRARSRGSGGSMSSFDSQRHPGP</sequence>
<dbReference type="EMBL" id="ML976749">
    <property type="protein sequence ID" value="KAF1966286.1"/>
    <property type="molecule type" value="Genomic_DNA"/>
</dbReference>
<evidence type="ECO:0000313" key="3">
    <source>
        <dbReference type="Proteomes" id="UP000800036"/>
    </source>
</evidence>
<feature type="compositionally biased region" description="Polar residues" evidence="1">
    <location>
        <begin position="265"/>
        <end position="287"/>
    </location>
</feature>
<dbReference type="OrthoDB" id="3794611at2759"/>
<feature type="compositionally biased region" description="Polar residues" evidence="1">
    <location>
        <begin position="357"/>
        <end position="379"/>
    </location>
</feature>
<dbReference type="Proteomes" id="UP000800036">
    <property type="component" value="Unassembled WGS sequence"/>
</dbReference>
<dbReference type="AlphaFoldDB" id="A0A6A5UTP6"/>
<reference evidence="2" key="1">
    <citation type="journal article" date="2020" name="Stud. Mycol.">
        <title>101 Dothideomycetes genomes: a test case for predicting lifestyles and emergence of pathogens.</title>
        <authorList>
            <person name="Haridas S."/>
            <person name="Albert R."/>
            <person name="Binder M."/>
            <person name="Bloem J."/>
            <person name="Labutti K."/>
            <person name="Salamov A."/>
            <person name="Andreopoulos B."/>
            <person name="Baker S."/>
            <person name="Barry K."/>
            <person name="Bills G."/>
            <person name="Bluhm B."/>
            <person name="Cannon C."/>
            <person name="Castanera R."/>
            <person name="Culley D."/>
            <person name="Daum C."/>
            <person name="Ezra D."/>
            <person name="Gonzalez J."/>
            <person name="Henrissat B."/>
            <person name="Kuo A."/>
            <person name="Liang C."/>
            <person name="Lipzen A."/>
            <person name="Lutzoni F."/>
            <person name="Magnuson J."/>
            <person name="Mondo S."/>
            <person name="Nolan M."/>
            <person name="Ohm R."/>
            <person name="Pangilinan J."/>
            <person name="Park H.-J."/>
            <person name="Ramirez L."/>
            <person name="Alfaro M."/>
            <person name="Sun H."/>
            <person name="Tritt A."/>
            <person name="Yoshinaga Y."/>
            <person name="Zwiers L.-H."/>
            <person name="Turgeon B."/>
            <person name="Goodwin S."/>
            <person name="Spatafora J."/>
            <person name="Crous P."/>
            <person name="Grigoriev I."/>
        </authorList>
    </citation>
    <scope>NUCLEOTIDE SEQUENCE</scope>
    <source>
        <strain evidence="2">CBS 107.79</strain>
    </source>
</reference>
<gene>
    <name evidence="2" type="ORF">BU23DRAFT_331125</name>
</gene>
<evidence type="ECO:0000313" key="2">
    <source>
        <dbReference type="EMBL" id="KAF1966286.1"/>
    </source>
</evidence>